<dbReference type="Pfam" id="PF17800">
    <property type="entry name" value="NPL"/>
    <property type="match status" value="1"/>
</dbReference>
<dbReference type="Gene3D" id="2.60.120.340">
    <property type="entry name" value="Nucleoplasmin core domain"/>
    <property type="match status" value="1"/>
</dbReference>
<comment type="caution">
    <text evidence="2">The sequence shown here is derived from an EMBL/GenBank/DDBJ whole genome shotgun (WGS) entry which is preliminary data.</text>
</comment>
<evidence type="ECO:0000313" key="3">
    <source>
        <dbReference type="Proteomes" id="UP001148786"/>
    </source>
</evidence>
<dbReference type="Proteomes" id="UP001148786">
    <property type="component" value="Unassembled WGS sequence"/>
</dbReference>
<organism evidence="2 3">
    <name type="scientific">Agrocybe chaxingu</name>
    <dbReference type="NCBI Taxonomy" id="84603"/>
    <lineage>
        <taxon>Eukaryota</taxon>
        <taxon>Fungi</taxon>
        <taxon>Dikarya</taxon>
        <taxon>Basidiomycota</taxon>
        <taxon>Agaricomycotina</taxon>
        <taxon>Agaricomycetes</taxon>
        <taxon>Agaricomycetidae</taxon>
        <taxon>Agaricales</taxon>
        <taxon>Agaricineae</taxon>
        <taxon>Strophariaceae</taxon>
        <taxon>Agrocybe</taxon>
    </lineage>
</organism>
<evidence type="ECO:0000259" key="1">
    <source>
        <dbReference type="Pfam" id="PF17800"/>
    </source>
</evidence>
<evidence type="ECO:0000313" key="2">
    <source>
        <dbReference type="EMBL" id="KAJ3485179.1"/>
    </source>
</evidence>
<reference evidence="2" key="1">
    <citation type="submission" date="2022-07" db="EMBL/GenBank/DDBJ databases">
        <title>Genome Sequence of Agrocybe chaxingu.</title>
        <authorList>
            <person name="Buettner E."/>
        </authorList>
    </citation>
    <scope>NUCLEOTIDE SEQUENCE</scope>
    <source>
        <strain evidence="2">MP-N11</strain>
    </source>
</reference>
<protein>
    <recommendedName>
        <fullName evidence="1">Nucleoplasmin-like domain-containing protein</fullName>
    </recommendedName>
</protein>
<proteinExistence type="predicted"/>
<keyword evidence="3" id="KW-1185">Reference proteome</keyword>
<name>A0A9W8MQR0_9AGAR</name>
<accession>A0A9W8MQR0</accession>
<feature type="domain" description="Nucleoplasmin-like" evidence="1">
    <location>
        <begin position="11"/>
        <end position="106"/>
    </location>
</feature>
<sequence>MSKTMMQPSGLWSSTVKHGEVVELSPAQMLVITNAALAFDLNHTSARTTLKFAYTMSDTGKLKTVTLNTFVIGVSEQFECNLLLEPGSIYLFESAGNNDIHLIGHYLEAQTARLTRTTSMSTRAQKKGQAK</sequence>
<dbReference type="OrthoDB" id="10613456at2759"/>
<dbReference type="InterPro" id="IPR041232">
    <property type="entry name" value="NPL"/>
</dbReference>
<dbReference type="AlphaFoldDB" id="A0A9W8MQR0"/>
<dbReference type="EMBL" id="JANKHO010003228">
    <property type="protein sequence ID" value="KAJ3485179.1"/>
    <property type="molecule type" value="Genomic_DNA"/>
</dbReference>
<gene>
    <name evidence="2" type="ORF">NLJ89_g11920</name>
</gene>